<dbReference type="RefSeq" id="WP_161870042.1">
    <property type="nucleotide sequence ID" value="NZ_MAEI02000001.1"/>
</dbReference>
<gene>
    <name evidence="1" type="ORF">BAU18_002145</name>
</gene>
<organism evidence="1 2">
    <name type="scientific">Enterococcus diestrammenae</name>
    <dbReference type="NCBI Taxonomy" id="1155073"/>
    <lineage>
        <taxon>Bacteria</taxon>
        <taxon>Bacillati</taxon>
        <taxon>Bacillota</taxon>
        <taxon>Bacilli</taxon>
        <taxon>Lactobacillales</taxon>
        <taxon>Enterococcaceae</taxon>
        <taxon>Enterococcus</taxon>
    </lineage>
</organism>
<comment type="caution">
    <text evidence="1">The sequence shown here is derived from an EMBL/GenBank/DDBJ whole genome shotgun (WGS) entry which is preliminary data.</text>
</comment>
<dbReference type="EMBL" id="MAEI02000001">
    <property type="protein sequence ID" value="MEO1782533.1"/>
    <property type="molecule type" value="Genomic_DNA"/>
</dbReference>
<evidence type="ECO:0000313" key="2">
    <source>
        <dbReference type="Proteomes" id="UP001429357"/>
    </source>
</evidence>
<sequence length="76" mass="8792">MSDILIAFLITYVIACPEITIKDGAGHIRFHLEGFICMMVRTIKLQYLIDEANILIEKNNHAIKKLKEMESKKDEK</sequence>
<protein>
    <submittedName>
        <fullName evidence="1">Uncharacterized protein</fullName>
    </submittedName>
</protein>
<keyword evidence="2" id="KW-1185">Reference proteome</keyword>
<reference evidence="1 2" key="2">
    <citation type="submission" date="2024-02" db="EMBL/GenBank/DDBJ databases">
        <title>The Genome Sequence of Enterococcus diestrammenae JM9A.</title>
        <authorList>
            <person name="Earl A."/>
            <person name="Manson A."/>
            <person name="Gilmore M."/>
            <person name="Sanders J."/>
            <person name="Shea T."/>
            <person name="Howe W."/>
            <person name="Livny J."/>
            <person name="Cuomo C."/>
            <person name="Neafsey D."/>
            <person name="Birren B."/>
        </authorList>
    </citation>
    <scope>NUCLEOTIDE SEQUENCE [LARGE SCALE GENOMIC DNA]</scope>
    <source>
        <strain evidence="1 2">JM9A</strain>
    </source>
</reference>
<accession>A0ABV0F399</accession>
<proteinExistence type="predicted"/>
<reference evidence="2" key="1">
    <citation type="submission" date="2016-06" db="EMBL/GenBank/DDBJ databases">
        <title>Four novel species of enterococci isolated from chicken manure.</title>
        <authorList>
            <person name="Van Tyne D."/>
        </authorList>
    </citation>
    <scope>NUCLEOTIDE SEQUENCE [LARGE SCALE GENOMIC DNA]</scope>
    <source>
        <strain evidence="2">JM9A</strain>
    </source>
</reference>
<evidence type="ECO:0000313" key="1">
    <source>
        <dbReference type="EMBL" id="MEO1782533.1"/>
    </source>
</evidence>
<name>A0ABV0F399_9ENTE</name>
<dbReference type="Proteomes" id="UP001429357">
    <property type="component" value="Unassembled WGS sequence"/>
</dbReference>